<protein>
    <recommendedName>
        <fullName evidence="4">CXXC-20-CXXC protein</fullName>
    </recommendedName>
</protein>
<organism evidence="2 3">
    <name type="scientific">Sutcliffiella rhizosphaerae</name>
    <dbReference type="NCBI Taxonomy" id="2880967"/>
    <lineage>
        <taxon>Bacteria</taxon>
        <taxon>Bacillati</taxon>
        <taxon>Bacillota</taxon>
        <taxon>Bacilli</taxon>
        <taxon>Bacillales</taxon>
        <taxon>Bacillaceae</taxon>
        <taxon>Sutcliffiella</taxon>
    </lineage>
</organism>
<dbReference type="EMBL" id="CAKJTJ010000005">
    <property type="protein sequence ID" value="CAG9620592.1"/>
    <property type="molecule type" value="Genomic_DNA"/>
</dbReference>
<name>A0ABM8YKW9_9BACI</name>
<accession>A0ABM8YKW9</accession>
<dbReference type="NCBIfam" id="TIGR04104">
    <property type="entry name" value="cxxc_20_cxxc"/>
    <property type="match status" value="1"/>
</dbReference>
<feature type="transmembrane region" description="Helical" evidence="1">
    <location>
        <begin position="73"/>
        <end position="91"/>
    </location>
</feature>
<keyword evidence="1" id="KW-0812">Transmembrane</keyword>
<keyword evidence="1" id="KW-1133">Transmembrane helix</keyword>
<evidence type="ECO:0000313" key="2">
    <source>
        <dbReference type="EMBL" id="CAG9620592.1"/>
    </source>
</evidence>
<dbReference type="RefSeq" id="WP_230500508.1">
    <property type="nucleotide sequence ID" value="NZ_CAKJTJ010000005.1"/>
</dbReference>
<keyword evidence="1" id="KW-0472">Membrane</keyword>
<feature type="transmembrane region" description="Helical" evidence="1">
    <location>
        <begin position="46"/>
        <end position="67"/>
    </location>
</feature>
<evidence type="ECO:0000256" key="1">
    <source>
        <dbReference type="SAM" id="Phobius"/>
    </source>
</evidence>
<dbReference type="InterPro" id="IPR026369">
    <property type="entry name" value="CxxC_20_CxxC"/>
</dbReference>
<evidence type="ECO:0000313" key="3">
    <source>
        <dbReference type="Proteomes" id="UP000789833"/>
    </source>
</evidence>
<keyword evidence="3" id="KW-1185">Reference proteome</keyword>
<comment type="caution">
    <text evidence="2">The sequence shown here is derived from an EMBL/GenBank/DDBJ whole genome shotgun (WGS) entry which is preliminary data.</text>
</comment>
<gene>
    <name evidence="2" type="ORF">BACCIP111883_01361</name>
</gene>
<evidence type="ECO:0008006" key="4">
    <source>
        <dbReference type="Google" id="ProtNLM"/>
    </source>
</evidence>
<reference evidence="2 3" key="1">
    <citation type="submission" date="2021-10" db="EMBL/GenBank/DDBJ databases">
        <authorList>
            <person name="Criscuolo A."/>
        </authorList>
    </citation>
    <scope>NUCLEOTIDE SEQUENCE [LARGE SCALE GENOMIC DNA]</scope>
    <source>
        <strain evidence="3">CIP 111883</strain>
    </source>
</reference>
<sequence length="111" mass="12702">MSFRQCPNCKEKMNYKTKLTSVFFGYRPITCSNCGIVYEVDEKFRFILSLYTVMIPIILVYSFSAAAGIHSRWIQVLLVLALGTLGVLYAATKVRYNKAKHQPINENVNNK</sequence>
<dbReference type="Proteomes" id="UP000789833">
    <property type="component" value="Unassembled WGS sequence"/>
</dbReference>
<proteinExistence type="predicted"/>